<gene>
    <name evidence="1" type="ORF">SAMN03159343_3440</name>
</gene>
<evidence type="ECO:0000313" key="1">
    <source>
        <dbReference type="EMBL" id="SCX56531.1"/>
    </source>
</evidence>
<dbReference type="RefSeq" id="WP_092806612.1">
    <property type="nucleotide sequence ID" value="NZ_FMUH01000006.1"/>
</dbReference>
<dbReference type="Proteomes" id="UP000198981">
    <property type="component" value="Unassembled WGS sequence"/>
</dbReference>
<organism evidence="1 2">
    <name type="scientific">Klenkia marina</name>
    <dbReference type="NCBI Taxonomy" id="1960309"/>
    <lineage>
        <taxon>Bacteria</taxon>
        <taxon>Bacillati</taxon>
        <taxon>Actinomycetota</taxon>
        <taxon>Actinomycetes</taxon>
        <taxon>Geodermatophilales</taxon>
        <taxon>Geodermatophilaceae</taxon>
        <taxon>Klenkia</taxon>
    </lineage>
</organism>
<proteinExistence type="predicted"/>
<dbReference type="OrthoDB" id="5188445at2"/>
<sequence length="147" mass="15605">MTAIPHPTVPVADDAALAEQWVGLLADEAPPAQRSLVVRWLRPDGSSAPVLVPVDGVPSEPDRALLGHLVDLHATVADEEHVPRTDLHLALYLQRPGAAGPLPEDHAWAAAAGAVLRVRERVDCSLHVGDGRTAVPLLPRSSWPAHP</sequence>
<reference evidence="2" key="1">
    <citation type="submission" date="2016-10" db="EMBL/GenBank/DDBJ databases">
        <authorList>
            <person name="Varghese N."/>
            <person name="Submissions S."/>
        </authorList>
    </citation>
    <scope>NUCLEOTIDE SEQUENCE [LARGE SCALE GENOMIC DNA]</scope>
    <source>
        <strain evidence="2">DSM 45722</strain>
    </source>
</reference>
<keyword evidence="2" id="KW-1185">Reference proteome</keyword>
<dbReference type="AlphaFoldDB" id="A0A1G4YT32"/>
<evidence type="ECO:0000313" key="2">
    <source>
        <dbReference type="Proteomes" id="UP000198981"/>
    </source>
</evidence>
<name>A0A1G4YT32_9ACTN</name>
<accession>A0A1G4YT32</accession>
<protein>
    <submittedName>
        <fullName evidence="1">Uncharacterized protein</fullName>
    </submittedName>
</protein>
<dbReference type="EMBL" id="FMUH01000006">
    <property type="protein sequence ID" value="SCX56531.1"/>
    <property type="molecule type" value="Genomic_DNA"/>
</dbReference>